<sequence length="426" mass="49620">MRTKLILLALNLSGIQILLLRRNFPELRENHINPMRKILYGIAKYRDSTKEFIFPNTSRIKLGYLADKFDALQYQGQSYDCIGMEEATQFTEEQYMAMTECCRVSGMMKAEFCPRMYFTCNPGGVGHAWFKRLFIDKDFHEGESAEDYVFIRSTVYDNEFIMKHNPDYIRNLKSLPPIRRRAMLDGDWDAFEGQYFPEFTRDLHVCEPFVIPSDWLRFACLDYGLDMTACLWLCYPPDLGKLYVYRELYEPDLILSEAAKRIAEAQKNDIVRYICASPDLAGRRQESGMSGFDVMRASGLSKLTAADNARIAGWRRLREFLHTEIEYSNDGNISNDNIKTRFAIFSCCTNLIRTLPKLTFDKYEAEDASRTPHEFTHAPDALRYGVMSLSFLPGKSRFQINNKKEKSLKEEFFGEERGDYSVFMRQ</sequence>
<protein>
    <recommendedName>
        <fullName evidence="1">Phage terminase large subunit N-terminal domain-containing protein</fullName>
    </recommendedName>
</protein>
<dbReference type="AlphaFoldDB" id="A0A645CPF1"/>
<comment type="caution">
    <text evidence="2">The sequence shown here is derived from an EMBL/GenBank/DDBJ whole genome shotgun (WGS) entry which is preliminary data.</text>
</comment>
<dbReference type="EMBL" id="VSSQ01028887">
    <property type="protein sequence ID" value="MPM78778.1"/>
    <property type="molecule type" value="Genomic_DNA"/>
</dbReference>
<dbReference type="InterPro" id="IPR035412">
    <property type="entry name" value="Terminase_L_N"/>
</dbReference>
<dbReference type="InterPro" id="IPR027417">
    <property type="entry name" value="P-loop_NTPase"/>
</dbReference>
<dbReference type="Gene3D" id="3.40.50.300">
    <property type="entry name" value="P-loop containing nucleotide triphosphate hydrolases"/>
    <property type="match status" value="1"/>
</dbReference>
<reference evidence="2" key="1">
    <citation type="submission" date="2019-08" db="EMBL/GenBank/DDBJ databases">
        <authorList>
            <person name="Kucharzyk K."/>
            <person name="Murdoch R.W."/>
            <person name="Higgins S."/>
            <person name="Loffler F."/>
        </authorList>
    </citation>
    <scope>NUCLEOTIDE SEQUENCE</scope>
</reference>
<evidence type="ECO:0000313" key="2">
    <source>
        <dbReference type="EMBL" id="MPM78778.1"/>
    </source>
</evidence>
<proteinExistence type="predicted"/>
<gene>
    <name evidence="2" type="ORF">SDC9_125791</name>
</gene>
<accession>A0A645CPF1</accession>
<feature type="domain" description="Phage terminase large subunit N-terminal" evidence="1">
    <location>
        <begin position="45"/>
        <end position="186"/>
    </location>
</feature>
<dbReference type="Gene3D" id="3.30.420.280">
    <property type="match status" value="1"/>
</dbReference>
<dbReference type="Pfam" id="PF04466">
    <property type="entry name" value="Terminase_3"/>
    <property type="match status" value="1"/>
</dbReference>
<name>A0A645CPF1_9ZZZZ</name>
<evidence type="ECO:0000259" key="1">
    <source>
        <dbReference type="Pfam" id="PF04466"/>
    </source>
</evidence>
<organism evidence="2">
    <name type="scientific">bioreactor metagenome</name>
    <dbReference type="NCBI Taxonomy" id="1076179"/>
    <lineage>
        <taxon>unclassified sequences</taxon>
        <taxon>metagenomes</taxon>
        <taxon>ecological metagenomes</taxon>
    </lineage>
</organism>